<accession>A0A0F8ZF92</accession>
<dbReference type="EMBL" id="LAZR01048226">
    <property type="protein sequence ID" value="KKK92403.1"/>
    <property type="molecule type" value="Genomic_DNA"/>
</dbReference>
<reference evidence="1" key="1">
    <citation type="journal article" date="2015" name="Nature">
        <title>Complex archaea that bridge the gap between prokaryotes and eukaryotes.</title>
        <authorList>
            <person name="Spang A."/>
            <person name="Saw J.H."/>
            <person name="Jorgensen S.L."/>
            <person name="Zaremba-Niedzwiedzka K."/>
            <person name="Martijn J."/>
            <person name="Lind A.E."/>
            <person name="van Eijk R."/>
            <person name="Schleper C."/>
            <person name="Guy L."/>
            <person name="Ettema T.J."/>
        </authorList>
    </citation>
    <scope>NUCLEOTIDE SEQUENCE</scope>
</reference>
<proteinExistence type="predicted"/>
<gene>
    <name evidence="1" type="ORF">LCGC14_2703260</name>
</gene>
<organism evidence="1">
    <name type="scientific">marine sediment metagenome</name>
    <dbReference type="NCBI Taxonomy" id="412755"/>
    <lineage>
        <taxon>unclassified sequences</taxon>
        <taxon>metagenomes</taxon>
        <taxon>ecological metagenomes</taxon>
    </lineage>
</organism>
<protein>
    <submittedName>
        <fullName evidence="1">Uncharacterized protein</fullName>
    </submittedName>
</protein>
<evidence type="ECO:0000313" key="1">
    <source>
        <dbReference type="EMBL" id="KKK92403.1"/>
    </source>
</evidence>
<name>A0A0F8ZF92_9ZZZZ</name>
<dbReference type="AlphaFoldDB" id="A0A0F8ZF92"/>
<sequence length="92" mass="10161">MMVLLVSGVFGGDSGIAPQRVVLRANRREYMTHCLNLQVNAYSSGRYFIRTKADSADQALRDFVSRCENKGTTTVDLAATKSLVHAHCPDEQ</sequence>
<comment type="caution">
    <text evidence="1">The sequence shown here is derived from an EMBL/GenBank/DDBJ whole genome shotgun (WGS) entry which is preliminary data.</text>
</comment>